<feature type="region of interest" description="Disordered" evidence="2">
    <location>
        <begin position="357"/>
        <end position="383"/>
    </location>
</feature>
<dbReference type="InterPro" id="IPR001387">
    <property type="entry name" value="Cro/C1-type_HTH"/>
</dbReference>
<dbReference type="SMART" id="SM00530">
    <property type="entry name" value="HTH_XRE"/>
    <property type="match status" value="1"/>
</dbReference>
<dbReference type="Pfam" id="PF01381">
    <property type="entry name" value="HTH_3"/>
    <property type="match status" value="1"/>
</dbReference>
<dbReference type="InterPro" id="IPR052345">
    <property type="entry name" value="Rad_response_metalloprotease"/>
</dbReference>
<dbReference type="RefSeq" id="WP_345265638.1">
    <property type="nucleotide sequence ID" value="NZ_BAABIM010000002.1"/>
</dbReference>
<feature type="compositionally biased region" description="Polar residues" evidence="2">
    <location>
        <begin position="357"/>
        <end position="379"/>
    </location>
</feature>
<dbReference type="CDD" id="cd00093">
    <property type="entry name" value="HTH_XRE"/>
    <property type="match status" value="1"/>
</dbReference>
<comment type="caution">
    <text evidence="4">The sequence shown here is derived from an EMBL/GenBank/DDBJ whole genome shotgun (WGS) entry which is preliminary data.</text>
</comment>
<keyword evidence="5" id="KW-1185">Reference proteome</keyword>
<evidence type="ECO:0000256" key="2">
    <source>
        <dbReference type="SAM" id="MobiDB-lite"/>
    </source>
</evidence>
<sequence>MSGQYSARDAAALFDGARLTLARQLAGLRKSDLAGVVEVSATAVAAWESGKSNPSPGNVANLSLGLGIDPGFFVARPAGQTSGTTTPHFRSLRSTSQIMRDQAHSYGQIAVEVAAALEVHVELPEVDIPRHPVGLDDPLEAADEAARALRHAWKMDTGPAPHLVRLAENHGILVVFSPPSSASLDAFSFDSTVRPVVILNPIKRDFYRQRFDVAHELGHLVMHADSDPGSKVVEDQAHRFAAEFLLPNDEITPLLPTALNKSTWARLGQLKEEWKVSMASLLYRAKVLETLPATSYRNAMITMTQRGWRRAEPGLVTSIEQPSLFPATLDVLADAGVAVEEIRNQCRVPTSLFETITARTPSPATNPPSRSRRASSQGNVGDGLPAAAARNVVSLL</sequence>
<proteinExistence type="inferred from homology"/>
<evidence type="ECO:0000313" key="4">
    <source>
        <dbReference type="EMBL" id="GAA4684077.1"/>
    </source>
</evidence>
<comment type="similarity">
    <text evidence="1">Belongs to the short-chain fatty acyl-CoA assimilation regulator (ScfR) family.</text>
</comment>
<dbReference type="Gene3D" id="1.10.10.2910">
    <property type="match status" value="1"/>
</dbReference>
<reference evidence="5" key="1">
    <citation type="journal article" date="2019" name="Int. J. Syst. Evol. Microbiol.">
        <title>The Global Catalogue of Microorganisms (GCM) 10K type strain sequencing project: providing services to taxonomists for standard genome sequencing and annotation.</title>
        <authorList>
            <consortium name="The Broad Institute Genomics Platform"/>
            <consortium name="The Broad Institute Genome Sequencing Center for Infectious Disease"/>
            <person name="Wu L."/>
            <person name="Ma J."/>
        </authorList>
    </citation>
    <scope>NUCLEOTIDE SEQUENCE [LARGE SCALE GENOMIC DNA]</scope>
    <source>
        <strain evidence="5">JCM 18127</strain>
    </source>
</reference>
<evidence type="ECO:0000259" key="3">
    <source>
        <dbReference type="PROSITE" id="PS50943"/>
    </source>
</evidence>
<dbReference type="Gene3D" id="1.10.260.40">
    <property type="entry name" value="lambda repressor-like DNA-binding domains"/>
    <property type="match status" value="1"/>
</dbReference>
<dbReference type="Pfam" id="PF06114">
    <property type="entry name" value="Peptidase_M78"/>
    <property type="match status" value="1"/>
</dbReference>
<accession>A0ABP8W8R2</accession>
<dbReference type="PANTHER" id="PTHR43236:SF1">
    <property type="entry name" value="BLL7220 PROTEIN"/>
    <property type="match status" value="1"/>
</dbReference>
<dbReference type="InterPro" id="IPR010982">
    <property type="entry name" value="Lambda_DNA-bd_dom_sf"/>
</dbReference>
<organism evidence="4 5">
    <name type="scientific">Nocardioides nanhaiensis</name>
    <dbReference type="NCBI Taxonomy" id="1476871"/>
    <lineage>
        <taxon>Bacteria</taxon>
        <taxon>Bacillati</taxon>
        <taxon>Actinomycetota</taxon>
        <taxon>Actinomycetes</taxon>
        <taxon>Propionibacteriales</taxon>
        <taxon>Nocardioidaceae</taxon>
        <taxon>Nocardioides</taxon>
    </lineage>
</organism>
<name>A0ABP8W8R2_9ACTN</name>
<dbReference type="PROSITE" id="PS50943">
    <property type="entry name" value="HTH_CROC1"/>
    <property type="match status" value="1"/>
</dbReference>
<evidence type="ECO:0000256" key="1">
    <source>
        <dbReference type="ARBA" id="ARBA00007227"/>
    </source>
</evidence>
<dbReference type="InterPro" id="IPR010359">
    <property type="entry name" value="IrrE_HExxH"/>
</dbReference>
<dbReference type="PANTHER" id="PTHR43236">
    <property type="entry name" value="ANTITOXIN HIGA1"/>
    <property type="match status" value="1"/>
</dbReference>
<dbReference type="EMBL" id="BAABIM010000002">
    <property type="protein sequence ID" value="GAA4684077.1"/>
    <property type="molecule type" value="Genomic_DNA"/>
</dbReference>
<gene>
    <name evidence="4" type="ORF">GCM10023226_21740</name>
</gene>
<evidence type="ECO:0000313" key="5">
    <source>
        <dbReference type="Proteomes" id="UP001500621"/>
    </source>
</evidence>
<protein>
    <submittedName>
        <fullName evidence="4">XRE family transcriptional regulator</fullName>
    </submittedName>
</protein>
<feature type="domain" description="HTH cro/C1-type" evidence="3">
    <location>
        <begin position="19"/>
        <end position="73"/>
    </location>
</feature>
<dbReference type="Proteomes" id="UP001500621">
    <property type="component" value="Unassembled WGS sequence"/>
</dbReference>
<dbReference type="SUPFAM" id="SSF47413">
    <property type="entry name" value="lambda repressor-like DNA-binding domains"/>
    <property type="match status" value="1"/>
</dbReference>